<dbReference type="InterPro" id="IPR001173">
    <property type="entry name" value="Glyco_trans_2-like"/>
</dbReference>
<dbReference type="Pfam" id="PF00535">
    <property type="entry name" value="Glycos_transf_2"/>
    <property type="match status" value="1"/>
</dbReference>
<dbReference type="Proteomes" id="UP000015454">
    <property type="component" value="Unassembled WGS sequence"/>
</dbReference>
<dbReference type="STRING" id="1049789.LEP1GSC050_0895"/>
<sequence>MTITTVVTPSFNQAKYIERTIRSVLSQEGKFYLDYIIMDGGSNDSSIEIIKKIESTVLSGRIVASMDGLDYYLPRQDNELSVGCLGISYRWFSEKDKGQANAINKGWLLSKGKILSWLNSDDIYVSGALAAATSAFRDSNIYFLYGGSLHITADDLVIEPYPSEPFSRERLFDYCYISQPSVFIRKDVFDQVGEINEKLAYCMDYEYWIRVSEKYPLNFISRILACTRIHGETKTSFRLKVHSEILMMQNNLFGGVSEHWLYHYVGIRINESNIKFIMKNKFIYRSIFVLIFLSLDLRFNYGRISLNRIFALILGRSR</sequence>
<dbReference type="OrthoDB" id="396512at2"/>
<dbReference type="RefSeq" id="WP_010569367.1">
    <property type="nucleotide sequence ID" value="NZ_AHMO02000004.1"/>
</dbReference>
<feature type="domain" description="Glycosyltransferase 2-like" evidence="1">
    <location>
        <begin position="5"/>
        <end position="55"/>
    </location>
</feature>
<comment type="caution">
    <text evidence="2">The sequence shown here is derived from an EMBL/GenBank/DDBJ whole genome shotgun (WGS) entry which is preliminary data.</text>
</comment>
<dbReference type="InterPro" id="IPR029044">
    <property type="entry name" value="Nucleotide-diphossugar_trans"/>
</dbReference>
<reference evidence="2" key="1">
    <citation type="submission" date="2013-05" db="EMBL/GenBank/DDBJ databases">
        <authorList>
            <person name="Harkins D.M."/>
            <person name="Durkin A.S."/>
            <person name="Brinkac L.M."/>
            <person name="Haft D.H."/>
            <person name="Selengut J.D."/>
            <person name="Sanka R."/>
            <person name="DePew J."/>
            <person name="Purushe J."/>
            <person name="Hartskeerl R.A."/>
            <person name="Ahmed A."/>
            <person name="van der Linden H."/>
            <person name="Goris M.G.A."/>
            <person name="Vinetz J.M."/>
            <person name="Sutton G.G."/>
            <person name="Nierman W.C."/>
            <person name="Fouts D.E."/>
        </authorList>
    </citation>
    <scope>NUCLEOTIDE SEQUENCE [LARGE SCALE GENOMIC DNA]</scope>
    <source>
        <strain evidence="2">5399</strain>
    </source>
</reference>
<dbReference type="AlphaFoldDB" id="T0F809"/>
<dbReference type="SUPFAM" id="SSF53448">
    <property type="entry name" value="Nucleotide-diphospho-sugar transferases"/>
    <property type="match status" value="1"/>
</dbReference>
<keyword evidence="3" id="KW-1185">Reference proteome</keyword>
<dbReference type="EMBL" id="AHMO02000004">
    <property type="protein sequence ID" value="EQA47275.1"/>
    <property type="molecule type" value="Genomic_DNA"/>
</dbReference>
<name>T0F809_9LEPT</name>
<dbReference type="PANTHER" id="PTHR22916:SF3">
    <property type="entry name" value="UDP-GLCNAC:BETAGAL BETA-1,3-N-ACETYLGLUCOSAMINYLTRANSFERASE-LIKE PROTEIN 1"/>
    <property type="match status" value="1"/>
</dbReference>
<organism evidence="2 3">
    <name type="scientific">Leptospira broomii serovar Hurstbridge str. 5399</name>
    <dbReference type="NCBI Taxonomy" id="1049789"/>
    <lineage>
        <taxon>Bacteria</taxon>
        <taxon>Pseudomonadati</taxon>
        <taxon>Spirochaetota</taxon>
        <taxon>Spirochaetia</taxon>
        <taxon>Leptospirales</taxon>
        <taxon>Leptospiraceae</taxon>
        <taxon>Leptospira</taxon>
    </lineage>
</organism>
<gene>
    <name evidence="2" type="ORF">LEP1GSC050_0895</name>
</gene>
<accession>T0F809</accession>
<proteinExistence type="predicted"/>
<dbReference type="PANTHER" id="PTHR22916">
    <property type="entry name" value="GLYCOSYLTRANSFERASE"/>
    <property type="match status" value="1"/>
</dbReference>
<dbReference type="CDD" id="cd06433">
    <property type="entry name" value="GT_2_WfgS_like"/>
    <property type="match status" value="1"/>
</dbReference>
<protein>
    <submittedName>
        <fullName evidence="2">Glycosyltransferase, group 2 domain protein</fullName>
    </submittedName>
</protein>
<evidence type="ECO:0000313" key="2">
    <source>
        <dbReference type="EMBL" id="EQA47275.1"/>
    </source>
</evidence>
<dbReference type="GO" id="GO:0016758">
    <property type="term" value="F:hexosyltransferase activity"/>
    <property type="evidence" value="ECO:0007669"/>
    <property type="project" value="UniProtKB-ARBA"/>
</dbReference>
<evidence type="ECO:0000313" key="3">
    <source>
        <dbReference type="Proteomes" id="UP000015454"/>
    </source>
</evidence>
<dbReference type="Gene3D" id="3.90.550.10">
    <property type="entry name" value="Spore Coat Polysaccharide Biosynthesis Protein SpsA, Chain A"/>
    <property type="match status" value="1"/>
</dbReference>
<evidence type="ECO:0000259" key="1">
    <source>
        <dbReference type="Pfam" id="PF00535"/>
    </source>
</evidence>